<dbReference type="AlphaFoldDB" id="A0A0R1DZS9"/>
<dbReference type="Proteomes" id="UP000002282">
    <property type="component" value="Chromosome 3R"/>
</dbReference>
<accession>A0A0R1DZS9</accession>
<dbReference type="OrthoDB" id="2306477at2759"/>
<protein>
    <submittedName>
        <fullName evidence="2">Uncharacterized protein, isoform B</fullName>
    </submittedName>
</protein>
<reference evidence="2 3" key="2">
    <citation type="journal article" date="2007" name="PLoS Biol.">
        <title>Principles of genome evolution in the Drosophila melanogaster species group.</title>
        <authorList>
            <person name="Ranz J.M."/>
            <person name="Maurin D."/>
            <person name="Chan Y.S."/>
            <person name="von Grotthuss M."/>
            <person name="Hillier L.W."/>
            <person name="Roote J."/>
            <person name="Ashburner M."/>
            <person name="Bergman C.M."/>
        </authorList>
    </citation>
    <scope>NUCLEOTIDE SEQUENCE [LARGE SCALE GENOMIC DNA]</scope>
    <source>
        <strain evidence="3">Tai18E2 / Tucson 14021-0261.01</strain>
    </source>
</reference>
<evidence type="ECO:0000313" key="2">
    <source>
        <dbReference type="EMBL" id="KRK02552.1"/>
    </source>
</evidence>
<organism evidence="2 3">
    <name type="scientific">Drosophila yakuba</name>
    <name type="common">Fruit fly</name>
    <dbReference type="NCBI Taxonomy" id="7245"/>
    <lineage>
        <taxon>Eukaryota</taxon>
        <taxon>Metazoa</taxon>
        <taxon>Ecdysozoa</taxon>
        <taxon>Arthropoda</taxon>
        <taxon>Hexapoda</taxon>
        <taxon>Insecta</taxon>
        <taxon>Pterygota</taxon>
        <taxon>Neoptera</taxon>
        <taxon>Endopterygota</taxon>
        <taxon>Diptera</taxon>
        <taxon>Brachycera</taxon>
        <taxon>Muscomorpha</taxon>
        <taxon>Ephydroidea</taxon>
        <taxon>Drosophilidae</taxon>
        <taxon>Drosophila</taxon>
        <taxon>Sophophora</taxon>
    </lineage>
</organism>
<proteinExistence type="predicted"/>
<name>A0A0R1DZS9_DROYA</name>
<keyword evidence="3" id="KW-1185">Reference proteome</keyword>
<gene>
    <name evidence="2" type="primary">Dyak\GE28795</name>
    <name evidence="2" type="synonym">GE28795</name>
    <name evidence="2" type="ORF">Dyak_GE28795</name>
</gene>
<evidence type="ECO:0000313" key="3">
    <source>
        <dbReference type="Proteomes" id="UP000002282"/>
    </source>
</evidence>
<evidence type="ECO:0000256" key="1">
    <source>
        <dbReference type="SAM" id="Coils"/>
    </source>
</evidence>
<dbReference type="EMBL" id="CM000160">
    <property type="protein sequence ID" value="KRK02552.1"/>
    <property type="molecule type" value="Genomic_DNA"/>
</dbReference>
<reference evidence="2 3" key="1">
    <citation type="journal article" date="2007" name="Nature">
        <title>Evolution of genes and genomes on the Drosophila phylogeny.</title>
        <authorList>
            <consortium name="Drosophila 12 Genomes Consortium"/>
            <person name="Clark A.G."/>
            <person name="Eisen M.B."/>
            <person name="Smith D.R."/>
            <person name="Bergman C.M."/>
            <person name="Oliver B."/>
            <person name="Markow T.A."/>
            <person name="Kaufman T.C."/>
            <person name="Kellis M."/>
            <person name="Gelbart W."/>
            <person name="Iyer V.N."/>
            <person name="Pollard D.A."/>
            <person name="Sackton T.B."/>
            <person name="Larracuente A.M."/>
            <person name="Singh N.D."/>
            <person name="Abad J.P."/>
            <person name="Abt D.N."/>
            <person name="Adryan B."/>
            <person name="Aguade M."/>
            <person name="Akashi H."/>
            <person name="Anderson W.W."/>
            <person name="Aquadro C.F."/>
            <person name="Ardell D.H."/>
            <person name="Arguello R."/>
            <person name="Artieri C.G."/>
            <person name="Barbash D.A."/>
            <person name="Barker D."/>
            <person name="Barsanti P."/>
            <person name="Batterham P."/>
            <person name="Batzoglou S."/>
            <person name="Begun D."/>
            <person name="Bhutkar A."/>
            <person name="Blanco E."/>
            <person name="Bosak S.A."/>
            <person name="Bradley R.K."/>
            <person name="Brand A.D."/>
            <person name="Brent M.R."/>
            <person name="Brooks A.N."/>
            <person name="Brown R.H."/>
            <person name="Butlin R.K."/>
            <person name="Caggese C."/>
            <person name="Calvi B.R."/>
            <person name="Bernardo de Carvalho A."/>
            <person name="Caspi A."/>
            <person name="Castrezana S."/>
            <person name="Celniker S.E."/>
            <person name="Chang J.L."/>
            <person name="Chapple C."/>
            <person name="Chatterji S."/>
            <person name="Chinwalla A."/>
            <person name="Civetta A."/>
            <person name="Clifton S.W."/>
            <person name="Comeron J.M."/>
            <person name="Costello J.C."/>
            <person name="Coyne J.A."/>
            <person name="Daub J."/>
            <person name="David R.G."/>
            <person name="Delcher A.L."/>
            <person name="Delehaunty K."/>
            <person name="Do C.B."/>
            <person name="Ebling H."/>
            <person name="Edwards K."/>
            <person name="Eickbush T."/>
            <person name="Evans J.D."/>
            <person name="Filipski A."/>
            <person name="Findeiss S."/>
            <person name="Freyhult E."/>
            <person name="Fulton L."/>
            <person name="Fulton R."/>
            <person name="Garcia A.C."/>
            <person name="Gardiner A."/>
            <person name="Garfield D.A."/>
            <person name="Garvin B.E."/>
            <person name="Gibson G."/>
            <person name="Gilbert D."/>
            <person name="Gnerre S."/>
            <person name="Godfrey J."/>
            <person name="Good R."/>
            <person name="Gotea V."/>
            <person name="Gravely B."/>
            <person name="Greenberg A.J."/>
            <person name="Griffiths-Jones S."/>
            <person name="Gross S."/>
            <person name="Guigo R."/>
            <person name="Gustafson E.A."/>
            <person name="Haerty W."/>
            <person name="Hahn M.W."/>
            <person name="Halligan D.L."/>
            <person name="Halpern A.L."/>
            <person name="Halter G.M."/>
            <person name="Han M.V."/>
            <person name="Heger A."/>
            <person name="Hillier L."/>
            <person name="Hinrichs A.S."/>
            <person name="Holmes I."/>
            <person name="Hoskins R.A."/>
            <person name="Hubisz M.J."/>
            <person name="Hultmark D."/>
            <person name="Huntley M.A."/>
            <person name="Jaffe D.B."/>
            <person name="Jagadeeshan S."/>
            <person name="Jeck W.R."/>
            <person name="Johnson J."/>
            <person name="Jones C.D."/>
            <person name="Jordan W.C."/>
            <person name="Karpen G.H."/>
            <person name="Kataoka E."/>
            <person name="Keightley P.D."/>
            <person name="Kheradpour P."/>
            <person name="Kirkness E.F."/>
            <person name="Koerich L.B."/>
            <person name="Kristiansen K."/>
            <person name="Kudrna D."/>
            <person name="Kulathinal R.J."/>
            <person name="Kumar S."/>
            <person name="Kwok R."/>
            <person name="Lander E."/>
            <person name="Langley C.H."/>
            <person name="Lapoint R."/>
            <person name="Lazzaro B.P."/>
            <person name="Lee S.J."/>
            <person name="Levesque L."/>
            <person name="Li R."/>
            <person name="Lin C.F."/>
            <person name="Lin M.F."/>
            <person name="Lindblad-Toh K."/>
            <person name="Llopart A."/>
            <person name="Long M."/>
            <person name="Low L."/>
            <person name="Lozovsky E."/>
            <person name="Lu J."/>
            <person name="Luo M."/>
            <person name="Machado C.A."/>
            <person name="Makalowski W."/>
            <person name="Marzo M."/>
            <person name="Matsuda M."/>
            <person name="Matzkin L."/>
            <person name="McAllister B."/>
            <person name="McBride C.S."/>
            <person name="McKernan B."/>
            <person name="McKernan K."/>
            <person name="Mendez-Lago M."/>
            <person name="Minx P."/>
            <person name="Mollenhauer M.U."/>
            <person name="Montooth K."/>
            <person name="Mount S.M."/>
            <person name="Mu X."/>
            <person name="Myers E."/>
            <person name="Negre B."/>
            <person name="Newfeld S."/>
            <person name="Nielsen R."/>
            <person name="Noor M.A."/>
            <person name="O'Grady P."/>
            <person name="Pachter L."/>
            <person name="Papaceit M."/>
            <person name="Parisi M.J."/>
            <person name="Parisi M."/>
            <person name="Parts L."/>
            <person name="Pedersen J.S."/>
            <person name="Pesole G."/>
            <person name="Phillippy A.M."/>
            <person name="Ponting C.P."/>
            <person name="Pop M."/>
            <person name="Porcelli D."/>
            <person name="Powell J.R."/>
            <person name="Prohaska S."/>
            <person name="Pruitt K."/>
            <person name="Puig M."/>
            <person name="Quesneville H."/>
            <person name="Ram K.R."/>
            <person name="Rand D."/>
            <person name="Rasmussen M.D."/>
            <person name="Reed L.K."/>
            <person name="Reenan R."/>
            <person name="Reily A."/>
            <person name="Remington K.A."/>
            <person name="Rieger T.T."/>
            <person name="Ritchie M.G."/>
            <person name="Robin C."/>
            <person name="Rogers Y.H."/>
            <person name="Rohde C."/>
            <person name="Rozas J."/>
            <person name="Rubenfield M.J."/>
            <person name="Ruiz A."/>
            <person name="Russo S."/>
            <person name="Salzberg S.L."/>
            <person name="Sanchez-Gracia A."/>
            <person name="Saranga D.J."/>
            <person name="Sato H."/>
            <person name="Schaeffer S.W."/>
            <person name="Schatz M.C."/>
            <person name="Schlenke T."/>
            <person name="Schwartz R."/>
            <person name="Segarra C."/>
            <person name="Singh R.S."/>
            <person name="Sirot L."/>
            <person name="Sirota M."/>
            <person name="Sisneros N.B."/>
            <person name="Smith C.D."/>
            <person name="Smith T.F."/>
            <person name="Spieth J."/>
            <person name="Stage D.E."/>
            <person name="Stark A."/>
            <person name="Stephan W."/>
            <person name="Strausberg R.L."/>
            <person name="Strempel S."/>
            <person name="Sturgill D."/>
            <person name="Sutton G."/>
            <person name="Sutton G.G."/>
            <person name="Tao W."/>
            <person name="Teichmann S."/>
            <person name="Tobari Y.N."/>
            <person name="Tomimura Y."/>
            <person name="Tsolas J.M."/>
            <person name="Valente V.L."/>
            <person name="Venter E."/>
            <person name="Venter J.C."/>
            <person name="Vicario S."/>
            <person name="Vieira F.G."/>
            <person name="Vilella A.J."/>
            <person name="Villasante A."/>
            <person name="Walenz B."/>
            <person name="Wang J."/>
            <person name="Wasserman M."/>
            <person name="Watts T."/>
            <person name="Wilson D."/>
            <person name="Wilson R.K."/>
            <person name="Wing R.A."/>
            <person name="Wolfner M.F."/>
            <person name="Wong A."/>
            <person name="Wong G.K."/>
            <person name="Wu C.I."/>
            <person name="Wu G."/>
            <person name="Yamamoto D."/>
            <person name="Yang H.P."/>
            <person name="Yang S.P."/>
            <person name="Yorke J.A."/>
            <person name="Yoshida K."/>
            <person name="Zdobnov E."/>
            <person name="Zhang P."/>
            <person name="Zhang Y."/>
            <person name="Zimin A.V."/>
            <person name="Baldwin J."/>
            <person name="Abdouelleil A."/>
            <person name="Abdulkadir J."/>
            <person name="Abebe A."/>
            <person name="Abera B."/>
            <person name="Abreu J."/>
            <person name="Acer S.C."/>
            <person name="Aftuck L."/>
            <person name="Alexander A."/>
            <person name="An P."/>
            <person name="Anderson E."/>
            <person name="Anderson S."/>
            <person name="Arachi H."/>
            <person name="Azer M."/>
            <person name="Bachantsang P."/>
            <person name="Barry A."/>
            <person name="Bayul T."/>
            <person name="Berlin A."/>
            <person name="Bessette D."/>
            <person name="Bloom T."/>
            <person name="Blye J."/>
            <person name="Boguslavskiy L."/>
            <person name="Bonnet C."/>
            <person name="Boukhgalter B."/>
            <person name="Bourzgui I."/>
            <person name="Brown A."/>
            <person name="Cahill P."/>
            <person name="Channer S."/>
            <person name="Cheshatsang Y."/>
            <person name="Chuda L."/>
            <person name="Citroen M."/>
            <person name="Collymore A."/>
            <person name="Cooke P."/>
            <person name="Costello M."/>
            <person name="D'Aco K."/>
            <person name="Daza R."/>
            <person name="De Haan G."/>
            <person name="DeGray S."/>
            <person name="DeMaso C."/>
            <person name="Dhargay N."/>
            <person name="Dooley K."/>
            <person name="Dooley E."/>
            <person name="Doricent M."/>
            <person name="Dorje P."/>
            <person name="Dorjee K."/>
            <person name="Dupes A."/>
            <person name="Elong R."/>
            <person name="Falk J."/>
            <person name="Farina A."/>
            <person name="Faro S."/>
            <person name="Ferguson D."/>
            <person name="Fisher S."/>
            <person name="Foley C.D."/>
            <person name="Franke A."/>
            <person name="Friedrich D."/>
            <person name="Gadbois L."/>
            <person name="Gearin G."/>
            <person name="Gearin C.R."/>
            <person name="Giannoukos G."/>
            <person name="Goode T."/>
            <person name="Graham J."/>
            <person name="Grandbois E."/>
            <person name="Grewal S."/>
            <person name="Gyaltsen K."/>
            <person name="Hafez N."/>
            <person name="Hagos B."/>
            <person name="Hall J."/>
            <person name="Henson C."/>
            <person name="Hollinger A."/>
            <person name="Honan T."/>
            <person name="Huard M.D."/>
            <person name="Hughes L."/>
            <person name="Hurhula B."/>
            <person name="Husby M.E."/>
            <person name="Kamat A."/>
            <person name="Kanga B."/>
            <person name="Kashin S."/>
            <person name="Khazanovich D."/>
            <person name="Kisner P."/>
            <person name="Lance K."/>
            <person name="Lara M."/>
            <person name="Lee W."/>
            <person name="Lennon N."/>
            <person name="Letendre F."/>
            <person name="LeVine R."/>
            <person name="Lipovsky A."/>
            <person name="Liu X."/>
            <person name="Liu J."/>
            <person name="Liu S."/>
            <person name="Lokyitsang T."/>
            <person name="Lokyitsang Y."/>
            <person name="Lubonja R."/>
            <person name="Lui A."/>
            <person name="MacDonald P."/>
            <person name="Magnisalis V."/>
            <person name="Maru K."/>
            <person name="Matthews C."/>
            <person name="McCusker W."/>
            <person name="McDonough S."/>
            <person name="Mehta T."/>
            <person name="Meldrim J."/>
            <person name="Meneus L."/>
            <person name="Mihai O."/>
            <person name="Mihalev A."/>
            <person name="Mihova T."/>
            <person name="Mittelman R."/>
            <person name="Mlenga V."/>
            <person name="Montmayeur A."/>
            <person name="Mulrain L."/>
            <person name="Navidi A."/>
            <person name="Naylor J."/>
            <person name="Negash T."/>
            <person name="Nguyen T."/>
            <person name="Nguyen N."/>
            <person name="Nicol R."/>
            <person name="Norbu C."/>
            <person name="Norbu N."/>
            <person name="Novod N."/>
            <person name="O'Neill B."/>
            <person name="Osman S."/>
            <person name="Markiewicz E."/>
            <person name="Oyono O.L."/>
            <person name="Patti C."/>
            <person name="Phunkhang P."/>
            <person name="Pierre F."/>
            <person name="Priest M."/>
            <person name="Raghuraman S."/>
            <person name="Rege F."/>
            <person name="Reyes R."/>
            <person name="Rise C."/>
            <person name="Rogov P."/>
            <person name="Ross K."/>
            <person name="Ryan E."/>
            <person name="Settipalli S."/>
            <person name="Shea T."/>
            <person name="Sherpa N."/>
            <person name="Shi L."/>
            <person name="Shih D."/>
            <person name="Sparrow T."/>
            <person name="Spaulding J."/>
            <person name="Stalker J."/>
            <person name="Stange-Thomann N."/>
            <person name="Stavropoulos S."/>
            <person name="Stone C."/>
            <person name="Strader C."/>
            <person name="Tesfaye S."/>
            <person name="Thomson T."/>
            <person name="Thoulutsang Y."/>
            <person name="Thoulutsang D."/>
            <person name="Topham K."/>
            <person name="Topping I."/>
            <person name="Tsamla T."/>
            <person name="Vassiliev H."/>
            <person name="Vo A."/>
            <person name="Wangchuk T."/>
            <person name="Wangdi T."/>
            <person name="Weiand M."/>
            <person name="Wilkinson J."/>
            <person name="Wilson A."/>
            <person name="Yadav S."/>
            <person name="Young G."/>
            <person name="Yu Q."/>
            <person name="Zembek L."/>
            <person name="Zhong D."/>
            <person name="Zimmer A."/>
            <person name="Zwirko Z."/>
            <person name="Jaffe D.B."/>
            <person name="Alvarez P."/>
            <person name="Brockman W."/>
            <person name="Butler J."/>
            <person name="Chin C."/>
            <person name="Gnerre S."/>
            <person name="Grabherr M."/>
            <person name="Kleber M."/>
            <person name="Mauceli E."/>
            <person name="MacCallum I."/>
        </authorList>
    </citation>
    <scope>NUCLEOTIDE SEQUENCE [LARGE SCALE GENOMIC DNA]</scope>
    <source>
        <strain evidence="3">Tai18E2 / Tucson 14021-0261.01</strain>
    </source>
</reference>
<feature type="coiled-coil region" evidence="1">
    <location>
        <begin position="14"/>
        <end position="41"/>
    </location>
</feature>
<keyword evidence="1" id="KW-0175">Coiled coil</keyword>
<sequence>MGSNEASSVLKMENNLASDEYTKLQHNYAELERKYNENIATSGNNGSGLTSFLSRLSLTVSSLFDRTSRSL</sequence>